<sequence length="110" mass="12091">MPLIEALLMSPFLPGLIFVVAAIITKRFPPAHINPVYGYRTTKSMRSDQNWKTANAYSTQLLLISGIILMVAGATVALLVNNTLLLSILTPVSVIIAVLVIFLRTEKRLQ</sequence>
<keyword evidence="3" id="KW-1185">Reference proteome</keyword>
<keyword evidence="1" id="KW-0812">Transmembrane</keyword>
<proteinExistence type="predicted"/>
<dbReference type="InterPro" id="IPR025962">
    <property type="entry name" value="SdpI/YhfL"/>
</dbReference>
<accession>A0ABS7GG52</accession>
<evidence type="ECO:0000256" key="1">
    <source>
        <dbReference type="SAM" id="Phobius"/>
    </source>
</evidence>
<protein>
    <submittedName>
        <fullName evidence="2">SdpI family protein</fullName>
    </submittedName>
</protein>
<reference evidence="2 3" key="1">
    <citation type="submission" date="2021-08" db="EMBL/GenBank/DDBJ databases">
        <title>The genome sequence of Chitinophaga sp. B61.</title>
        <authorList>
            <person name="Zhang X."/>
        </authorList>
    </citation>
    <scope>NUCLEOTIDE SEQUENCE [LARGE SCALE GENOMIC DNA]</scope>
    <source>
        <strain evidence="2 3">B61</strain>
    </source>
</reference>
<dbReference type="Pfam" id="PF13630">
    <property type="entry name" value="SdpI"/>
    <property type="match status" value="1"/>
</dbReference>
<dbReference type="Proteomes" id="UP000812961">
    <property type="component" value="Unassembled WGS sequence"/>
</dbReference>
<dbReference type="RefSeq" id="WP_220251695.1">
    <property type="nucleotide sequence ID" value="NZ_JAICCF010000003.1"/>
</dbReference>
<name>A0ABS7GG52_9BACT</name>
<evidence type="ECO:0000313" key="3">
    <source>
        <dbReference type="Proteomes" id="UP000812961"/>
    </source>
</evidence>
<dbReference type="EMBL" id="JAICCF010000003">
    <property type="protein sequence ID" value="MBW8686391.1"/>
    <property type="molecule type" value="Genomic_DNA"/>
</dbReference>
<feature type="transmembrane region" description="Helical" evidence="1">
    <location>
        <begin position="85"/>
        <end position="103"/>
    </location>
</feature>
<keyword evidence="1" id="KW-1133">Transmembrane helix</keyword>
<comment type="caution">
    <text evidence="2">The sequence shown here is derived from an EMBL/GenBank/DDBJ whole genome shotgun (WGS) entry which is preliminary data.</text>
</comment>
<feature type="transmembrane region" description="Helical" evidence="1">
    <location>
        <begin position="61"/>
        <end position="79"/>
    </location>
</feature>
<gene>
    <name evidence="2" type="ORF">K1Y79_18770</name>
</gene>
<keyword evidence="1" id="KW-0472">Membrane</keyword>
<evidence type="ECO:0000313" key="2">
    <source>
        <dbReference type="EMBL" id="MBW8686391.1"/>
    </source>
</evidence>
<organism evidence="2 3">
    <name type="scientific">Chitinophaga rhizophila</name>
    <dbReference type="NCBI Taxonomy" id="2866212"/>
    <lineage>
        <taxon>Bacteria</taxon>
        <taxon>Pseudomonadati</taxon>
        <taxon>Bacteroidota</taxon>
        <taxon>Chitinophagia</taxon>
        <taxon>Chitinophagales</taxon>
        <taxon>Chitinophagaceae</taxon>
        <taxon>Chitinophaga</taxon>
    </lineage>
</organism>